<dbReference type="SMART" id="SM00220">
    <property type="entry name" value="S_TKc"/>
    <property type="match status" value="1"/>
</dbReference>
<feature type="domain" description="Protein kinase" evidence="20">
    <location>
        <begin position="493"/>
        <end position="717"/>
    </location>
</feature>
<dbReference type="CDD" id="cd00028">
    <property type="entry name" value="B_lectin"/>
    <property type="match status" value="1"/>
</dbReference>
<feature type="domain" description="Apple" evidence="22">
    <location>
        <begin position="338"/>
        <end position="420"/>
    </location>
</feature>
<dbReference type="PIRSF" id="PIRSF000641">
    <property type="entry name" value="SRK"/>
    <property type="match status" value="1"/>
</dbReference>
<proteinExistence type="inferred from homology"/>
<sequence>MKMNLSGIVCFTLVVILCCIGKTISIDRLHISQSITYNSTITSPKEQFHLGFFSLANSKKFYLGVWFNLTPTRYVWIANRENPLNDTSGVLRIREDGNLVLQDNAERIFWSTNITNSSSQNFVAHLLDSGNFILSDGKEEARVLWQSFDHPSHAMIPGMKFGWDLTTGLNRYLTSWKNLDDPSPGEYTYRLDLHGVPQIFVMKGDLKHYRSGPWNGIDFGGIVFSTSLPFGTQIKIDDSEVYYEHYLLGNSSLMLVSIDHTGVLQIILREKNKNDWRVMLEIPQDFCGDYAYCGPNAICTINDARVCSCIPGYMPTNPWEWNVRIWSGGCVLESPANCSERVHFKEYDGLKMPDLLQFKLNATMTQEECKAECLRNCSCTAYADANSKGGGSGCLLWFGDLIDIRRLTLSASQKLHIRVSAEDIVTKSDSRKKIKIVIAVIVPTSILLICLASIILWKRKSQGKGMLGQEREKENFELPYFDIDIVTRATQNYSNMNKIGEGGFGPVYKGKLESGQEIAIKRLAETSNQGLDEFKNEVMLIAKLQHRNLVRLLGCCIHGDERMLVYEYMPNGSLDSYIFGGSLVNNHLLAWRRRFAIITGICRGLLYLHRDSRLRVIHRDLKASNVLLDSEMNPKISDFGMARTIGEDQLRMKTKRVVGTYGYMAPEYAIDGVYSTKSDVFSLGVLVLEILSGKRNNQFHHPDHDFNLLGHAWRKSL</sequence>
<evidence type="ECO:0000259" key="21">
    <source>
        <dbReference type="PROSITE" id="PS50927"/>
    </source>
</evidence>
<dbReference type="Gene3D" id="1.10.510.10">
    <property type="entry name" value="Transferase(Phosphotransferase) domain 1"/>
    <property type="match status" value="1"/>
</dbReference>
<feature type="chain" id="PRO_5043965964" description="Receptor-like serine/threonine-protein kinase" evidence="19">
    <location>
        <begin position="26"/>
        <end position="717"/>
    </location>
</feature>
<keyword evidence="7 18" id="KW-0812">Transmembrane</keyword>
<evidence type="ECO:0000259" key="22">
    <source>
        <dbReference type="PROSITE" id="PS50948"/>
    </source>
</evidence>
<evidence type="ECO:0000259" key="20">
    <source>
        <dbReference type="PROSITE" id="PS50011"/>
    </source>
</evidence>
<evidence type="ECO:0000256" key="14">
    <source>
        <dbReference type="ARBA" id="ARBA00023157"/>
    </source>
</evidence>
<dbReference type="InterPro" id="IPR011009">
    <property type="entry name" value="Kinase-like_dom_sf"/>
</dbReference>
<keyword evidence="24" id="KW-1185">Reference proteome</keyword>
<dbReference type="PROSITE" id="PS00108">
    <property type="entry name" value="PROTEIN_KINASE_ST"/>
    <property type="match status" value="1"/>
</dbReference>
<dbReference type="Gene3D" id="3.30.200.20">
    <property type="entry name" value="Phosphorylase Kinase, domain 1"/>
    <property type="match status" value="1"/>
</dbReference>
<dbReference type="Pfam" id="PF01453">
    <property type="entry name" value="B_lectin"/>
    <property type="match status" value="1"/>
</dbReference>
<dbReference type="InterPro" id="IPR001245">
    <property type="entry name" value="Ser-Thr/Tyr_kinase_cat_dom"/>
</dbReference>
<evidence type="ECO:0000256" key="17">
    <source>
        <dbReference type="PIRNR" id="PIRNR000641"/>
    </source>
</evidence>
<dbReference type="PROSITE" id="PS50011">
    <property type="entry name" value="PROTEIN_KINASE_DOM"/>
    <property type="match status" value="1"/>
</dbReference>
<evidence type="ECO:0000256" key="7">
    <source>
        <dbReference type="ARBA" id="ARBA00022692"/>
    </source>
</evidence>
<dbReference type="Pfam" id="PF00954">
    <property type="entry name" value="S_locus_glycop"/>
    <property type="match status" value="1"/>
</dbReference>
<dbReference type="GO" id="GO:0005524">
    <property type="term" value="F:ATP binding"/>
    <property type="evidence" value="ECO:0007669"/>
    <property type="project" value="UniProtKB-KW"/>
</dbReference>
<evidence type="ECO:0000256" key="18">
    <source>
        <dbReference type="SAM" id="Phobius"/>
    </source>
</evidence>
<accession>A0AAV3P4T8</accession>
<dbReference type="PANTHER" id="PTHR32444">
    <property type="entry name" value="BULB-TYPE LECTIN DOMAIN-CONTAINING PROTEIN"/>
    <property type="match status" value="1"/>
</dbReference>
<keyword evidence="9 17" id="KW-0547">Nucleotide-binding</keyword>
<keyword evidence="15 23" id="KW-0675">Receptor</keyword>
<organism evidence="23 24">
    <name type="scientific">Lithospermum erythrorhizon</name>
    <name type="common">Purple gromwell</name>
    <name type="synonym">Lithospermum officinale var. erythrorhizon</name>
    <dbReference type="NCBI Taxonomy" id="34254"/>
    <lineage>
        <taxon>Eukaryota</taxon>
        <taxon>Viridiplantae</taxon>
        <taxon>Streptophyta</taxon>
        <taxon>Embryophyta</taxon>
        <taxon>Tracheophyta</taxon>
        <taxon>Spermatophyta</taxon>
        <taxon>Magnoliopsida</taxon>
        <taxon>eudicotyledons</taxon>
        <taxon>Gunneridae</taxon>
        <taxon>Pentapetalae</taxon>
        <taxon>asterids</taxon>
        <taxon>lamiids</taxon>
        <taxon>Boraginales</taxon>
        <taxon>Boraginaceae</taxon>
        <taxon>Boraginoideae</taxon>
        <taxon>Lithospermeae</taxon>
        <taxon>Lithospermum</taxon>
    </lineage>
</organism>
<keyword evidence="10 17" id="KW-0418">Kinase</keyword>
<dbReference type="Pfam" id="PF07714">
    <property type="entry name" value="PK_Tyr_Ser-Thr"/>
    <property type="match status" value="1"/>
</dbReference>
<dbReference type="FunFam" id="1.10.510.10:FF:000240">
    <property type="entry name" value="Lectin-domain containing receptor kinase A4.3"/>
    <property type="match status" value="1"/>
</dbReference>
<keyword evidence="11 17" id="KW-0067">ATP-binding</keyword>
<dbReference type="GO" id="GO:0005886">
    <property type="term" value="C:plasma membrane"/>
    <property type="evidence" value="ECO:0007669"/>
    <property type="project" value="UniProtKB-SubCell"/>
</dbReference>
<dbReference type="FunFam" id="3.30.200.20:FF:000418">
    <property type="entry name" value="G-type lectin S-receptor-like serine/threonine-protein kinase"/>
    <property type="match status" value="1"/>
</dbReference>
<feature type="signal peptide" evidence="19">
    <location>
        <begin position="1"/>
        <end position="25"/>
    </location>
</feature>
<comment type="catalytic activity">
    <reaction evidence="17">
        <text>L-threonyl-[protein] + ATP = O-phospho-L-threonyl-[protein] + ADP + H(+)</text>
        <dbReference type="Rhea" id="RHEA:46608"/>
        <dbReference type="Rhea" id="RHEA-COMP:11060"/>
        <dbReference type="Rhea" id="RHEA-COMP:11605"/>
        <dbReference type="ChEBI" id="CHEBI:15378"/>
        <dbReference type="ChEBI" id="CHEBI:30013"/>
        <dbReference type="ChEBI" id="CHEBI:30616"/>
        <dbReference type="ChEBI" id="CHEBI:61977"/>
        <dbReference type="ChEBI" id="CHEBI:456216"/>
        <dbReference type="EC" id="2.7.11.1"/>
    </reaction>
</comment>
<keyword evidence="4" id="KW-1003">Cell membrane</keyword>
<evidence type="ECO:0000256" key="16">
    <source>
        <dbReference type="ARBA" id="ARBA00023180"/>
    </source>
</evidence>
<dbReference type="SMART" id="SM00473">
    <property type="entry name" value="PAN_AP"/>
    <property type="match status" value="1"/>
</dbReference>
<dbReference type="FunFam" id="2.90.10.10:FF:000001">
    <property type="entry name" value="G-type lectin S-receptor-like serine/threonine-protein kinase"/>
    <property type="match status" value="1"/>
</dbReference>
<comment type="similarity">
    <text evidence="3">In the C-terminal section; belongs to the protein kinase superfamily. Ser/Thr protein kinase family.</text>
</comment>
<keyword evidence="12 18" id="KW-1133">Transmembrane helix</keyword>
<dbReference type="AlphaFoldDB" id="A0AAV3P4T8"/>
<dbReference type="GO" id="GO:0002229">
    <property type="term" value="P:defense response to oomycetes"/>
    <property type="evidence" value="ECO:0007669"/>
    <property type="project" value="UniProtKB-ARBA"/>
</dbReference>
<evidence type="ECO:0000256" key="5">
    <source>
        <dbReference type="ARBA" id="ARBA00022527"/>
    </source>
</evidence>
<evidence type="ECO:0000256" key="4">
    <source>
        <dbReference type="ARBA" id="ARBA00022475"/>
    </source>
</evidence>
<dbReference type="EMBL" id="BAABME010016604">
    <property type="protein sequence ID" value="GAA0146662.1"/>
    <property type="molecule type" value="Genomic_DNA"/>
</dbReference>
<dbReference type="CDD" id="cd01098">
    <property type="entry name" value="PAN_AP_plant"/>
    <property type="match status" value="1"/>
</dbReference>
<dbReference type="SUPFAM" id="SSF51110">
    <property type="entry name" value="alpha-D-mannose-specific plant lectins"/>
    <property type="match status" value="1"/>
</dbReference>
<dbReference type="Gene3D" id="2.90.10.10">
    <property type="entry name" value="Bulb-type lectin domain"/>
    <property type="match status" value="1"/>
</dbReference>
<evidence type="ECO:0000256" key="8">
    <source>
        <dbReference type="ARBA" id="ARBA00022729"/>
    </source>
</evidence>
<dbReference type="SMART" id="SM00108">
    <property type="entry name" value="B_lectin"/>
    <property type="match status" value="1"/>
</dbReference>
<evidence type="ECO:0000256" key="10">
    <source>
        <dbReference type="ARBA" id="ARBA00022777"/>
    </source>
</evidence>
<comment type="similarity">
    <text evidence="17">Belongs to the protein kinase superfamily. Ser/Thr protein kinase family.</text>
</comment>
<evidence type="ECO:0000256" key="13">
    <source>
        <dbReference type="ARBA" id="ARBA00023136"/>
    </source>
</evidence>
<name>A0AAV3P4T8_LITER</name>
<dbReference type="InterPro" id="IPR024171">
    <property type="entry name" value="SRK-like_kinase"/>
</dbReference>
<comment type="caution">
    <text evidence="23">The sequence shown here is derived from an EMBL/GenBank/DDBJ whole genome shotgun (WGS) entry which is preliminary data.</text>
</comment>
<comment type="similarity">
    <text evidence="2">In the N-terminal section; belongs to the leguminous lectin family.</text>
</comment>
<keyword evidence="13 18" id="KW-0472">Membrane</keyword>
<evidence type="ECO:0000256" key="2">
    <source>
        <dbReference type="ARBA" id="ARBA00008536"/>
    </source>
</evidence>
<comment type="catalytic activity">
    <reaction evidence="17">
        <text>L-seryl-[protein] + ATP = O-phospho-L-seryl-[protein] + ADP + H(+)</text>
        <dbReference type="Rhea" id="RHEA:17989"/>
        <dbReference type="Rhea" id="RHEA-COMP:9863"/>
        <dbReference type="Rhea" id="RHEA-COMP:11604"/>
        <dbReference type="ChEBI" id="CHEBI:15378"/>
        <dbReference type="ChEBI" id="CHEBI:29999"/>
        <dbReference type="ChEBI" id="CHEBI:30616"/>
        <dbReference type="ChEBI" id="CHEBI:83421"/>
        <dbReference type="ChEBI" id="CHEBI:456216"/>
        <dbReference type="EC" id="2.7.11.1"/>
    </reaction>
</comment>
<keyword evidence="6 17" id="KW-0808">Transferase</keyword>
<evidence type="ECO:0000256" key="15">
    <source>
        <dbReference type="ARBA" id="ARBA00023170"/>
    </source>
</evidence>
<evidence type="ECO:0000256" key="3">
    <source>
        <dbReference type="ARBA" id="ARBA00010217"/>
    </source>
</evidence>
<protein>
    <recommendedName>
        <fullName evidence="17">Receptor-like serine/threonine-protein kinase</fullName>
        <ecNumber evidence="17">2.7.11.1</ecNumber>
    </recommendedName>
</protein>
<evidence type="ECO:0000256" key="1">
    <source>
        <dbReference type="ARBA" id="ARBA00004251"/>
    </source>
</evidence>
<dbReference type="PANTHER" id="PTHR32444:SF234">
    <property type="entry name" value="RECEPTOR-LIKE SERINE_THREONINE-PROTEIN KINASE"/>
    <property type="match status" value="1"/>
</dbReference>
<evidence type="ECO:0000256" key="9">
    <source>
        <dbReference type="ARBA" id="ARBA00022741"/>
    </source>
</evidence>
<evidence type="ECO:0000256" key="6">
    <source>
        <dbReference type="ARBA" id="ARBA00022679"/>
    </source>
</evidence>
<dbReference type="GO" id="GO:0048544">
    <property type="term" value="P:recognition of pollen"/>
    <property type="evidence" value="ECO:0007669"/>
    <property type="project" value="InterPro"/>
</dbReference>
<reference evidence="23 24" key="1">
    <citation type="submission" date="2024-01" db="EMBL/GenBank/DDBJ databases">
        <title>The complete chloroplast genome sequence of Lithospermum erythrorhizon: insights into the phylogenetic relationship among Boraginaceae species and the maternal lineages of purple gromwells.</title>
        <authorList>
            <person name="Okada T."/>
            <person name="Watanabe K."/>
        </authorList>
    </citation>
    <scope>NUCLEOTIDE SEQUENCE [LARGE SCALE GENOMIC DNA]</scope>
</reference>
<keyword evidence="8 19" id="KW-0732">Signal</keyword>
<dbReference type="PROSITE" id="PS50948">
    <property type="entry name" value="PAN"/>
    <property type="match status" value="1"/>
</dbReference>
<evidence type="ECO:0000313" key="24">
    <source>
        <dbReference type="Proteomes" id="UP001454036"/>
    </source>
</evidence>
<evidence type="ECO:0000256" key="11">
    <source>
        <dbReference type="ARBA" id="ARBA00022840"/>
    </source>
</evidence>
<dbReference type="InterPro" id="IPR000719">
    <property type="entry name" value="Prot_kinase_dom"/>
</dbReference>
<dbReference type="PROSITE" id="PS50927">
    <property type="entry name" value="BULB_LECTIN"/>
    <property type="match status" value="1"/>
</dbReference>
<dbReference type="InterPro" id="IPR003609">
    <property type="entry name" value="Pan_app"/>
</dbReference>
<dbReference type="InterPro" id="IPR001480">
    <property type="entry name" value="Bulb-type_lectin_dom"/>
</dbReference>
<keyword evidence="5 17" id="KW-0723">Serine/threonine-protein kinase</keyword>
<gene>
    <name evidence="23" type="ORF">LIER_36360</name>
</gene>
<dbReference type="InterPro" id="IPR008271">
    <property type="entry name" value="Ser/Thr_kinase_AS"/>
</dbReference>
<dbReference type="Pfam" id="PF08276">
    <property type="entry name" value="PAN_2"/>
    <property type="match status" value="1"/>
</dbReference>
<dbReference type="EC" id="2.7.11.1" evidence="17"/>
<comment type="subcellular location">
    <subcellularLocation>
        <location evidence="1">Cell membrane</location>
        <topology evidence="1">Single-pass type I membrane protein</topology>
    </subcellularLocation>
</comment>
<feature type="transmembrane region" description="Helical" evidence="18">
    <location>
        <begin position="436"/>
        <end position="457"/>
    </location>
</feature>
<evidence type="ECO:0000313" key="23">
    <source>
        <dbReference type="EMBL" id="GAA0146662.1"/>
    </source>
</evidence>
<dbReference type="InterPro" id="IPR036426">
    <property type="entry name" value="Bulb-type_lectin_dom_sf"/>
</dbReference>
<dbReference type="GO" id="GO:0004674">
    <property type="term" value="F:protein serine/threonine kinase activity"/>
    <property type="evidence" value="ECO:0007669"/>
    <property type="project" value="UniProtKB-KW"/>
</dbReference>
<feature type="domain" description="Bulb-type lectin" evidence="21">
    <location>
        <begin position="26"/>
        <end position="147"/>
    </location>
</feature>
<dbReference type="Proteomes" id="UP001454036">
    <property type="component" value="Unassembled WGS sequence"/>
</dbReference>
<keyword evidence="14" id="KW-1015">Disulfide bond</keyword>
<dbReference type="SUPFAM" id="SSF56112">
    <property type="entry name" value="Protein kinase-like (PK-like)"/>
    <property type="match status" value="1"/>
</dbReference>
<dbReference type="InterPro" id="IPR000858">
    <property type="entry name" value="S_locus_glycoprot_dom"/>
</dbReference>
<keyword evidence="16" id="KW-0325">Glycoprotein</keyword>
<evidence type="ECO:0000256" key="19">
    <source>
        <dbReference type="SAM" id="SignalP"/>
    </source>
</evidence>
<evidence type="ECO:0000256" key="12">
    <source>
        <dbReference type="ARBA" id="ARBA00022989"/>
    </source>
</evidence>